<dbReference type="Pfam" id="PF00144">
    <property type="entry name" value="Beta-lactamase"/>
    <property type="match status" value="1"/>
</dbReference>
<accession>A0A1L8SZ26</accession>
<dbReference type="SUPFAM" id="SSF56601">
    <property type="entry name" value="beta-lactamase/transpeptidase-like"/>
    <property type="match status" value="1"/>
</dbReference>
<name>A0A1L8SZ26_9ENTE</name>
<dbReference type="PANTHER" id="PTHR43283:SF11">
    <property type="entry name" value="BETA-LACTAMASE-RELATED DOMAIN-CONTAINING PROTEIN"/>
    <property type="match status" value="1"/>
</dbReference>
<keyword evidence="1" id="KW-0378">Hydrolase</keyword>
<dbReference type="InterPro" id="IPR050789">
    <property type="entry name" value="Diverse_Enzym_Activities"/>
</dbReference>
<dbReference type="Gene3D" id="3.40.710.10">
    <property type="entry name" value="DD-peptidase/beta-lactamase superfamily"/>
    <property type="match status" value="1"/>
</dbReference>
<gene>
    <name evidence="3" type="ORF">RV00_GL000247</name>
</gene>
<dbReference type="PANTHER" id="PTHR43283">
    <property type="entry name" value="BETA-LACTAMASE-RELATED"/>
    <property type="match status" value="1"/>
</dbReference>
<comment type="caution">
    <text evidence="3">The sequence shown here is derived from an EMBL/GenBank/DDBJ whole genome shotgun (WGS) entry which is preliminary data.</text>
</comment>
<dbReference type="STRING" id="319970.RV00_GL000247"/>
<dbReference type="GO" id="GO:0016787">
    <property type="term" value="F:hydrolase activity"/>
    <property type="evidence" value="ECO:0007669"/>
    <property type="project" value="UniProtKB-KW"/>
</dbReference>
<evidence type="ECO:0000256" key="1">
    <source>
        <dbReference type="ARBA" id="ARBA00022801"/>
    </source>
</evidence>
<dbReference type="EMBL" id="JXKM01000001">
    <property type="protein sequence ID" value="OJG37290.1"/>
    <property type="molecule type" value="Genomic_DNA"/>
</dbReference>
<feature type="domain" description="Beta-lactamase-related" evidence="2">
    <location>
        <begin position="20"/>
        <end position="338"/>
    </location>
</feature>
<dbReference type="InterPro" id="IPR001466">
    <property type="entry name" value="Beta-lactam-related"/>
</dbReference>
<sequence>MLYFWGTIFERGAEMYPETRHLIEAKMKQKIFPGAVFQFIEDQQEDVQVLGNAQIEPTVIPMAEDFLFDVASLTKVVCTTTVMLRLFEAGKLTWDQPLHDLLPNFQNRRITLRHLLTHTSDIQTYIPNRNQLNAAELREAYLKLEPGERLGEVVQYTDAGTILLGFLIEELYQKDVIEVFRQEVLQPLQMSASLFLPEPSYDRIVPTQKQSDGRILKGITHDPKARILAEHAGNAGLFTNLKDLSKFAKMYLNLGRVQDKIYLHDKTIRELLKDQTPTKAGERSLGWDLKFSPKDQAPLLFHTGYTGTFLMLDIKKQSAFIFLSNRVHLEDHRARYVAERDEILACYLKERSNIYQK</sequence>
<dbReference type="AlphaFoldDB" id="A0A1L8SZ26"/>
<evidence type="ECO:0000313" key="3">
    <source>
        <dbReference type="EMBL" id="OJG37290.1"/>
    </source>
</evidence>
<evidence type="ECO:0000313" key="4">
    <source>
        <dbReference type="Proteomes" id="UP000183700"/>
    </source>
</evidence>
<protein>
    <recommendedName>
        <fullName evidence="2">Beta-lactamase-related domain-containing protein</fullName>
    </recommendedName>
</protein>
<keyword evidence="4" id="KW-1185">Reference proteome</keyword>
<dbReference type="Proteomes" id="UP000183700">
    <property type="component" value="Unassembled WGS sequence"/>
</dbReference>
<proteinExistence type="predicted"/>
<organism evidence="3 4">
    <name type="scientific">Enterococcus devriesei</name>
    <dbReference type="NCBI Taxonomy" id="319970"/>
    <lineage>
        <taxon>Bacteria</taxon>
        <taxon>Bacillati</taxon>
        <taxon>Bacillota</taxon>
        <taxon>Bacilli</taxon>
        <taxon>Lactobacillales</taxon>
        <taxon>Enterococcaceae</taxon>
        <taxon>Enterococcus</taxon>
    </lineage>
</organism>
<dbReference type="InterPro" id="IPR012338">
    <property type="entry name" value="Beta-lactam/transpept-like"/>
</dbReference>
<reference evidence="3 4" key="1">
    <citation type="submission" date="2014-12" db="EMBL/GenBank/DDBJ databases">
        <title>Draft genome sequences of 29 type strains of Enterococci.</title>
        <authorList>
            <person name="Zhong Z."/>
            <person name="Sun Z."/>
            <person name="Liu W."/>
            <person name="Zhang W."/>
            <person name="Zhang H."/>
        </authorList>
    </citation>
    <scope>NUCLEOTIDE SEQUENCE [LARGE SCALE GENOMIC DNA]</scope>
    <source>
        <strain evidence="3 4">DSM 22802</strain>
    </source>
</reference>
<evidence type="ECO:0000259" key="2">
    <source>
        <dbReference type="Pfam" id="PF00144"/>
    </source>
</evidence>